<feature type="compositionally biased region" description="Polar residues" evidence="1">
    <location>
        <begin position="37"/>
        <end position="47"/>
    </location>
</feature>
<sequence>MERPNNNRRDTQKKGKSNRPETTYQSSEENENKSNNTTLRETVSTGKSHYRVFDEDEVDYGNPLPPYITRQIGEHGKEESKEFMNTPSSNSPNSTPQIANPANEGSKGSREMLSSSNMGKKSRSAPSKVLKSGPLVAGQRRKQKQRVKNEHTPKSSEAPGRSFPSLSVIPTFDKLQQWKHDPPELHEIPDKLRAAMLSDISEDVRELLANSGSPSCEAAKQEARRFVFRRRYVGCLEHLGCTLGQISGEHQDVKRMLKKIEKWFMNARTREEFLSQGVNGLLRSVNDLIAMEIYCREIMAITQDVLRKSIEQDAFKAELMALVPDFLRRCTEKDCLGGQGTNLEMDRFIKVADERVARWHVLKNRLISLIQRLGEEVNSLSEVQKKCLLRRKELCTPQTLSITLFNKKDVFETDELSDEYEDLNSERIEAADIGGPSGTKTYESEGEERSSSVTCTTNSTSPLGKPSDNQQIQISDHGATGSTENYKDKGKAVYLSVGSLAEEARPHVHSLRNRGATTLTNGSAPGRGDLSPAVRRRRRREMKDAPLQPNMAPKPFESNTNGMERKSAINAGAMPSHSLRVVDKPEVNNITDATNKSKANGALAANDKPKTNGIPLTNGKSKALGNKTSQVNAAPTASSESEVIEVASVRSKSQGSRPGVNGTPTANGNSEADGTHNKLEGNDAPAENDEVEAKYNSDIDTNRDTDG</sequence>
<feature type="compositionally biased region" description="Polar residues" evidence="1">
    <location>
        <begin position="652"/>
        <end position="672"/>
    </location>
</feature>
<gene>
    <name evidence="2" type="ORF">K470DRAFT_289578</name>
</gene>
<feature type="region of interest" description="Disordered" evidence="1">
    <location>
        <begin position="505"/>
        <end position="562"/>
    </location>
</feature>
<evidence type="ECO:0000313" key="2">
    <source>
        <dbReference type="EMBL" id="KAF2858374.1"/>
    </source>
</evidence>
<feature type="compositionally biased region" description="Low complexity" evidence="1">
    <location>
        <begin position="451"/>
        <end position="461"/>
    </location>
</feature>
<organism evidence="2 3">
    <name type="scientific">Piedraia hortae CBS 480.64</name>
    <dbReference type="NCBI Taxonomy" id="1314780"/>
    <lineage>
        <taxon>Eukaryota</taxon>
        <taxon>Fungi</taxon>
        <taxon>Dikarya</taxon>
        <taxon>Ascomycota</taxon>
        <taxon>Pezizomycotina</taxon>
        <taxon>Dothideomycetes</taxon>
        <taxon>Dothideomycetidae</taxon>
        <taxon>Capnodiales</taxon>
        <taxon>Piedraiaceae</taxon>
        <taxon>Piedraia</taxon>
    </lineage>
</organism>
<feature type="region of interest" description="Disordered" evidence="1">
    <location>
        <begin position="591"/>
        <end position="707"/>
    </location>
</feature>
<feature type="compositionally biased region" description="Low complexity" evidence="1">
    <location>
        <begin position="85"/>
        <end position="96"/>
    </location>
</feature>
<proteinExistence type="predicted"/>
<name>A0A6A7BT34_9PEZI</name>
<feature type="compositionally biased region" description="Basic and acidic residues" evidence="1">
    <location>
        <begin position="691"/>
        <end position="707"/>
    </location>
</feature>
<feature type="region of interest" description="Disordered" evidence="1">
    <location>
        <begin position="425"/>
        <end position="486"/>
    </location>
</feature>
<dbReference type="AlphaFoldDB" id="A0A6A7BT34"/>
<feature type="compositionally biased region" description="Basic and acidic residues" evidence="1">
    <location>
        <begin position="1"/>
        <end position="13"/>
    </location>
</feature>
<feature type="compositionally biased region" description="Polar residues" evidence="1">
    <location>
        <begin position="467"/>
        <end position="484"/>
    </location>
</feature>
<evidence type="ECO:0000313" key="3">
    <source>
        <dbReference type="Proteomes" id="UP000799421"/>
    </source>
</evidence>
<feature type="compositionally biased region" description="Low complexity" evidence="1">
    <location>
        <begin position="638"/>
        <end position="651"/>
    </location>
</feature>
<dbReference type="EMBL" id="MU006011">
    <property type="protein sequence ID" value="KAF2858374.1"/>
    <property type="molecule type" value="Genomic_DNA"/>
</dbReference>
<feature type="region of interest" description="Disordered" evidence="1">
    <location>
        <begin position="1"/>
        <end position="166"/>
    </location>
</feature>
<reference evidence="2" key="1">
    <citation type="journal article" date="2020" name="Stud. Mycol.">
        <title>101 Dothideomycetes genomes: a test case for predicting lifestyles and emergence of pathogens.</title>
        <authorList>
            <person name="Haridas S."/>
            <person name="Albert R."/>
            <person name="Binder M."/>
            <person name="Bloem J."/>
            <person name="Labutti K."/>
            <person name="Salamov A."/>
            <person name="Andreopoulos B."/>
            <person name="Baker S."/>
            <person name="Barry K."/>
            <person name="Bills G."/>
            <person name="Bluhm B."/>
            <person name="Cannon C."/>
            <person name="Castanera R."/>
            <person name="Culley D."/>
            <person name="Daum C."/>
            <person name="Ezra D."/>
            <person name="Gonzalez J."/>
            <person name="Henrissat B."/>
            <person name="Kuo A."/>
            <person name="Liang C."/>
            <person name="Lipzen A."/>
            <person name="Lutzoni F."/>
            <person name="Magnuson J."/>
            <person name="Mondo S."/>
            <person name="Nolan M."/>
            <person name="Ohm R."/>
            <person name="Pangilinan J."/>
            <person name="Park H.-J."/>
            <person name="Ramirez L."/>
            <person name="Alfaro M."/>
            <person name="Sun H."/>
            <person name="Tritt A."/>
            <person name="Yoshinaga Y."/>
            <person name="Zwiers L.-H."/>
            <person name="Turgeon B."/>
            <person name="Goodwin S."/>
            <person name="Spatafora J."/>
            <person name="Crous P."/>
            <person name="Grigoriev I."/>
        </authorList>
    </citation>
    <scope>NUCLEOTIDE SEQUENCE</scope>
    <source>
        <strain evidence="2">CBS 480.64</strain>
    </source>
</reference>
<evidence type="ECO:0000256" key="1">
    <source>
        <dbReference type="SAM" id="MobiDB-lite"/>
    </source>
</evidence>
<feature type="compositionally biased region" description="Polar residues" evidence="1">
    <location>
        <begin position="614"/>
        <end position="637"/>
    </location>
</feature>
<feature type="compositionally biased region" description="Basic and acidic residues" evidence="1">
    <location>
        <begin position="72"/>
        <end position="82"/>
    </location>
</feature>
<protein>
    <submittedName>
        <fullName evidence="2">Uncharacterized protein</fullName>
    </submittedName>
</protein>
<dbReference type="Proteomes" id="UP000799421">
    <property type="component" value="Unassembled WGS sequence"/>
</dbReference>
<accession>A0A6A7BT34</accession>
<keyword evidence="3" id="KW-1185">Reference proteome</keyword>